<dbReference type="AlphaFoldDB" id="A0A7I7KTY7"/>
<keyword evidence="2" id="KW-1185">Reference proteome</keyword>
<sequence length="150" mass="16839">MRVAQNNNAAAADQALIIRRQTAYSDFLRAEKDLEDAAFRFGSAVYVFKPPNIDPIQAAFDRWDDVKTKWEHAVGAVELVDSPDVRHSLEAIEKEIDGLRSKLEMLYTPARYELAATDMDALRQFSEQREGMSKLDSAFLAAAKRDISGS</sequence>
<protein>
    <submittedName>
        <fullName evidence="1">Uncharacterized protein</fullName>
    </submittedName>
</protein>
<proteinExistence type="predicted"/>
<dbReference type="Proteomes" id="UP000465866">
    <property type="component" value="Chromosome"/>
</dbReference>
<evidence type="ECO:0000313" key="1">
    <source>
        <dbReference type="EMBL" id="BBX45565.1"/>
    </source>
</evidence>
<dbReference type="EMBL" id="AP022569">
    <property type="protein sequence ID" value="BBX45565.1"/>
    <property type="molecule type" value="Genomic_DNA"/>
</dbReference>
<dbReference type="RefSeq" id="WP_163775839.1">
    <property type="nucleotide sequence ID" value="NZ_AP022569.1"/>
</dbReference>
<accession>A0A7I7KTY7</accession>
<name>A0A7I7KTY7_9MYCO</name>
<evidence type="ECO:0000313" key="2">
    <source>
        <dbReference type="Proteomes" id="UP000465866"/>
    </source>
</evidence>
<reference evidence="1 2" key="1">
    <citation type="journal article" date="2019" name="Emerg. Microbes Infect.">
        <title>Comprehensive subspecies identification of 175 nontuberculous mycobacteria species based on 7547 genomic profiles.</title>
        <authorList>
            <person name="Matsumoto Y."/>
            <person name="Kinjo T."/>
            <person name="Motooka D."/>
            <person name="Nabeya D."/>
            <person name="Jung N."/>
            <person name="Uechi K."/>
            <person name="Horii T."/>
            <person name="Iida T."/>
            <person name="Fujita J."/>
            <person name="Nakamura S."/>
        </authorList>
    </citation>
    <scope>NUCLEOTIDE SEQUENCE [LARGE SCALE GENOMIC DNA]</scope>
    <source>
        <strain evidence="1 2">JCM 12404</strain>
    </source>
</reference>
<organism evidence="1 2">
    <name type="scientific">Mycobacterium cookii</name>
    <dbReference type="NCBI Taxonomy" id="1775"/>
    <lineage>
        <taxon>Bacteria</taxon>
        <taxon>Bacillati</taxon>
        <taxon>Actinomycetota</taxon>
        <taxon>Actinomycetes</taxon>
        <taxon>Mycobacteriales</taxon>
        <taxon>Mycobacteriaceae</taxon>
        <taxon>Mycobacterium</taxon>
    </lineage>
</organism>
<gene>
    <name evidence="1" type="ORF">MCOO_15800</name>
</gene>
<dbReference type="KEGG" id="mcoo:MCOO_15800"/>